<sequence>MHYKSSVFFTATLLLALSVLSTADLAGDWPPLDQPPPMKPEWAALVDKKKVPNAPVQKKAAGDCKKAQAFCNWSCDNCVREESDFTVCPNSGDWGITYDDGPSPSTPALLDFLDKTNTKATFFVVGSRVVENPEILKRAFDAGHQIAMHTWSHPALTTQTTDQIIAEIKWTEEAIKAAIGVTPVFARPPFGDYDDRVRSILTQLGYKIVIWDVDTFDWLSDGNPNYNPALITGNATAGAKDKSKGHISLEHDLYPVAAKTAPRVIEIVKNAGFNVKPVSVCVGAKPYKEDSTTSSTASATAASDSSGSTDSNVNGDASSASRSYFASSLVSLIGLTLFLIG</sequence>
<dbReference type="Proteomes" id="UP000789739">
    <property type="component" value="Unassembled WGS sequence"/>
</dbReference>
<dbReference type="AlphaFoldDB" id="A0A9N9D8B1"/>
<dbReference type="GO" id="GO:0009272">
    <property type="term" value="P:fungal-type cell wall biogenesis"/>
    <property type="evidence" value="ECO:0007669"/>
    <property type="project" value="UniProtKB-ARBA"/>
</dbReference>
<evidence type="ECO:0000313" key="6">
    <source>
        <dbReference type="EMBL" id="CAG8626920.1"/>
    </source>
</evidence>
<keyword evidence="2" id="KW-0378">Hydrolase</keyword>
<feature type="domain" description="NodB homology" evidence="5">
    <location>
        <begin position="92"/>
        <end position="276"/>
    </location>
</feature>
<dbReference type="PANTHER" id="PTHR10587:SF133">
    <property type="entry name" value="CHITIN DEACETYLASE 1-RELATED"/>
    <property type="match status" value="1"/>
</dbReference>
<dbReference type="GO" id="GO:0004099">
    <property type="term" value="F:chitin deacetylase activity"/>
    <property type="evidence" value="ECO:0007669"/>
    <property type="project" value="TreeGrafter"/>
</dbReference>
<dbReference type="InterPro" id="IPR050248">
    <property type="entry name" value="Polysacc_deacetylase_ArnD"/>
</dbReference>
<accession>A0A9N9D8B1</accession>
<dbReference type="InterPro" id="IPR002509">
    <property type="entry name" value="NODB_dom"/>
</dbReference>
<evidence type="ECO:0000256" key="2">
    <source>
        <dbReference type="ARBA" id="ARBA00022801"/>
    </source>
</evidence>
<keyword evidence="1" id="KW-0479">Metal-binding</keyword>
<dbReference type="GO" id="GO:0005975">
    <property type="term" value="P:carbohydrate metabolic process"/>
    <property type="evidence" value="ECO:0007669"/>
    <property type="project" value="InterPro"/>
</dbReference>
<keyword evidence="7" id="KW-1185">Reference proteome</keyword>
<evidence type="ECO:0000313" key="7">
    <source>
        <dbReference type="Proteomes" id="UP000789739"/>
    </source>
</evidence>
<feature type="chain" id="PRO_5040112782" evidence="4">
    <location>
        <begin position="24"/>
        <end position="341"/>
    </location>
</feature>
<protein>
    <submittedName>
        <fullName evidence="6">10172_t:CDS:1</fullName>
    </submittedName>
</protein>
<evidence type="ECO:0000256" key="1">
    <source>
        <dbReference type="ARBA" id="ARBA00022723"/>
    </source>
</evidence>
<dbReference type="InterPro" id="IPR011330">
    <property type="entry name" value="Glyco_hydro/deAcase_b/a-brl"/>
</dbReference>
<dbReference type="PANTHER" id="PTHR10587">
    <property type="entry name" value="GLYCOSYL TRANSFERASE-RELATED"/>
    <property type="match status" value="1"/>
</dbReference>
<dbReference type="OrthoDB" id="407355at2759"/>
<dbReference type="GO" id="GO:0016020">
    <property type="term" value="C:membrane"/>
    <property type="evidence" value="ECO:0007669"/>
    <property type="project" value="TreeGrafter"/>
</dbReference>
<name>A0A9N9D8B1_9GLOM</name>
<keyword evidence="4" id="KW-0732">Signal</keyword>
<feature type="region of interest" description="Disordered" evidence="3">
    <location>
        <begin position="287"/>
        <end position="314"/>
    </location>
</feature>
<feature type="signal peptide" evidence="4">
    <location>
        <begin position="1"/>
        <end position="23"/>
    </location>
</feature>
<proteinExistence type="predicted"/>
<gene>
    <name evidence="6" type="ORF">PBRASI_LOCUS9029</name>
</gene>
<organism evidence="6 7">
    <name type="scientific">Paraglomus brasilianum</name>
    <dbReference type="NCBI Taxonomy" id="144538"/>
    <lineage>
        <taxon>Eukaryota</taxon>
        <taxon>Fungi</taxon>
        <taxon>Fungi incertae sedis</taxon>
        <taxon>Mucoromycota</taxon>
        <taxon>Glomeromycotina</taxon>
        <taxon>Glomeromycetes</taxon>
        <taxon>Paraglomerales</taxon>
        <taxon>Paraglomeraceae</taxon>
        <taxon>Paraglomus</taxon>
    </lineage>
</organism>
<comment type="caution">
    <text evidence="6">The sequence shown here is derived from an EMBL/GenBank/DDBJ whole genome shotgun (WGS) entry which is preliminary data.</text>
</comment>
<dbReference type="PROSITE" id="PS51677">
    <property type="entry name" value="NODB"/>
    <property type="match status" value="1"/>
</dbReference>
<dbReference type="Gene3D" id="3.20.20.370">
    <property type="entry name" value="Glycoside hydrolase/deacetylase"/>
    <property type="match status" value="1"/>
</dbReference>
<dbReference type="EMBL" id="CAJVPI010001797">
    <property type="protein sequence ID" value="CAG8626920.1"/>
    <property type="molecule type" value="Genomic_DNA"/>
</dbReference>
<dbReference type="Pfam" id="PF01522">
    <property type="entry name" value="Polysacc_deac_1"/>
    <property type="match status" value="1"/>
</dbReference>
<feature type="compositionally biased region" description="Low complexity" evidence="3">
    <location>
        <begin position="292"/>
        <end position="314"/>
    </location>
</feature>
<evidence type="ECO:0000256" key="3">
    <source>
        <dbReference type="SAM" id="MobiDB-lite"/>
    </source>
</evidence>
<reference evidence="6" key="1">
    <citation type="submission" date="2021-06" db="EMBL/GenBank/DDBJ databases">
        <authorList>
            <person name="Kallberg Y."/>
            <person name="Tangrot J."/>
            <person name="Rosling A."/>
        </authorList>
    </citation>
    <scope>NUCLEOTIDE SEQUENCE</scope>
    <source>
        <strain evidence="6">BR232B</strain>
    </source>
</reference>
<evidence type="ECO:0000256" key="4">
    <source>
        <dbReference type="SAM" id="SignalP"/>
    </source>
</evidence>
<evidence type="ECO:0000259" key="5">
    <source>
        <dbReference type="PROSITE" id="PS51677"/>
    </source>
</evidence>
<dbReference type="SUPFAM" id="SSF88713">
    <property type="entry name" value="Glycoside hydrolase/deacetylase"/>
    <property type="match status" value="1"/>
</dbReference>
<dbReference type="GO" id="GO:0046872">
    <property type="term" value="F:metal ion binding"/>
    <property type="evidence" value="ECO:0007669"/>
    <property type="project" value="UniProtKB-KW"/>
</dbReference>